<feature type="compositionally biased region" description="Polar residues" evidence="1">
    <location>
        <begin position="15"/>
        <end position="25"/>
    </location>
</feature>
<dbReference type="AlphaFoldDB" id="A0A2S6CRG4"/>
<feature type="region of interest" description="Disordered" evidence="1">
    <location>
        <begin position="1"/>
        <end position="25"/>
    </location>
</feature>
<gene>
    <name evidence="2" type="ORF">CUN59_16190</name>
</gene>
<evidence type="ECO:0000256" key="1">
    <source>
        <dbReference type="SAM" id="MobiDB-lite"/>
    </source>
</evidence>
<dbReference type="OrthoDB" id="10017044at2"/>
<accession>A0A2S6CRG4</accession>
<organism evidence="2 3">
    <name type="scientific">Cuspidothrix issatschenkoi CHARLIE-1</name>
    <dbReference type="NCBI Taxonomy" id="2052836"/>
    <lineage>
        <taxon>Bacteria</taxon>
        <taxon>Bacillati</taxon>
        <taxon>Cyanobacteriota</taxon>
        <taxon>Cyanophyceae</taxon>
        <taxon>Nostocales</taxon>
        <taxon>Aphanizomenonaceae</taxon>
        <taxon>Cuspidothrix</taxon>
    </lineage>
</organism>
<evidence type="ECO:0000313" key="2">
    <source>
        <dbReference type="EMBL" id="PPJ62311.1"/>
    </source>
</evidence>
<dbReference type="Proteomes" id="UP000239589">
    <property type="component" value="Unassembled WGS sequence"/>
</dbReference>
<sequence length="83" mass="9401">MVHGSSVLLRKGTGNREQGTGNREQGTLRLAQGIAGNREQAINNSIQKYVFIVCKVVKYQIVTFYENPLTGQRYAKNTRRYLP</sequence>
<protein>
    <submittedName>
        <fullName evidence="2">Uncharacterized protein</fullName>
    </submittedName>
</protein>
<evidence type="ECO:0000313" key="3">
    <source>
        <dbReference type="Proteomes" id="UP000239589"/>
    </source>
</evidence>
<comment type="caution">
    <text evidence="2">The sequence shown here is derived from an EMBL/GenBank/DDBJ whole genome shotgun (WGS) entry which is preliminary data.</text>
</comment>
<keyword evidence="3" id="KW-1185">Reference proteome</keyword>
<proteinExistence type="predicted"/>
<reference evidence="2 3" key="1">
    <citation type="submission" date="2018-02" db="EMBL/GenBank/DDBJ databases">
        <title>Discovery of a pederin family compound in a non-symbiotic bloom-forming cyanobacterium.</title>
        <authorList>
            <person name="Kust A."/>
            <person name="Mares J."/>
            <person name="Jokela J."/>
            <person name="Urajova P."/>
            <person name="Hajek J."/>
            <person name="Saurav K."/>
            <person name="Voracova K."/>
            <person name="Fewer D.P."/>
            <person name="Haapaniemi E."/>
            <person name="Permi P."/>
            <person name="Rehakova K."/>
            <person name="Sivonen K."/>
            <person name="Hrouzek P."/>
        </authorList>
    </citation>
    <scope>NUCLEOTIDE SEQUENCE [LARGE SCALE GENOMIC DNA]</scope>
    <source>
        <strain evidence="2 3">CHARLIE-1</strain>
    </source>
</reference>
<dbReference type="EMBL" id="PGEM01000128">
    <property type="protein sequence ID" value="PPJ62311.1"/>
    <property type="molecule type" value="Genomic_DNA"/>
</dbReference>
<name>A0A2S6CRG4_9CYAN</name>